<comment type="caution">
    <text evidence="1">The sequence shown here is derived from an EMBL/GenBank/DDBJ whole genome shotgun (WGS) entry which is preliminary data.</text>
</comment>
<sequence length="517" mass="58922">MYEVERKTDDEIAAFLSERLGKAVPANTVYIRRRRIGIKSDGARGRYNKDARYEQIKDQLPAVWEGTIVETTLSTGGVRRRGSAKKVGEHFGVSQGTANKWLKRAGLLADRPGRKQWGERMKSLYEQGHSIAEIAEIEDTTTGTVSRYLKQQNVEIIPSQHRRTPEQNQTVNTAISLTKVGPEVSAIFATRETALAYIRERGIRSIRGLEVSLGVSDFYLAAKIRQLGLWDELDHYVSYCEAEIRSLLGEWEIPTITTRSVIPPHEIDIYSAEHRLGIEFNGTYWHSAKFRDRNYHLEKTLRCQAIGVRLIHVWEHLWSQPHKRAIYENMITHALGRTENRVGARGTRVEKRPAIEMKSFFETNNIQGYRPAKWAYVLVDKNTGMDLMCYTVGQAYFGKGRYDMEIARGACRLGHSVSGGATKLWKAIIADNPKTNSIVYYVDLNHYDGSSVTGLPGARFIKNQPSFWNWHVRENEVRNREPQRHAEIMAGYANGSVVQVHNAGTAVYVWERMDPPN</sequence>
<dbReference type="PATRIC" id="fig|354243.3.peg.220"/>
<evidence type="ECO:0000313" key="1">
    <source>
        <dbReference type="EMBL" id="OBY33535.1"/>
    </source>
</evidence>
<dbReference type="Gene3D" id="3.40.960.10">
    <property type="entry name" value="VSR Endonuclease"/>
    <property type="match status" value="1"/>
</dbReference>
<keyword evidence="2" id="KW-1185">Reference proteome</keyword>
<name>A0A1B8SLC0_9MYCO</name>
<evidence type="ECO:0000313" key="2">
    <source>
        <dbReference type="Proteomes" id="UP000092668"/>
    </source>
</evidence>
<dbReference type="Gene3D" id="1.10.10.60">
    <property type="entry name" value="Homeodomain-like"/>
    <property type="match status" value="1"/>
</dbReference>
<dbReference type="OrthoDB" id="3196679at2"/>
<organism evidence="1 2">
    <name type="scientific">Mycolicibacter kumamotonensis</name>
    <dbReference type="NCBI Taxonomy" id="354243"/>
    <lineage>
        <taxon>Bacteria</taxon>
        <taxon>Bacillati</taxon>
        <taxon>Actinomycetota</taxon>
        <taxon>Actinomycetes</taxon>
        <taxon>Mycobacteriales</taxon>
        <taxon>Mycobacteriaceae</taxon>
        <taxon>Mycolicibacter</taxon>
    </lineage>
</organism>
<proteinExistence type="predicted"/>
<gene>
    <name evidence="1" type="ORF">ACT18_00975</name>
</gene>
<dbReference type="RefSeq" id="WP_065286815.1">
    <property type="nucleotide sequence ID" value="NZ_LFOE01000001.1"/>
</dbReference>
<dbReference type="CDD" id="cd22328">
    <property type="entry name" value="Hef-like"/>
    <property type="match status" value="1"/>
</dbReference>
<accession>A0A1B8SLC0</accession>
<protein>
    <submittedName>
        <fullName evidence="1">Uncharacterized protein</fullName>
    </submittedName>
</protein>
<reference evidence="1 2" key="1">
    <citation type="submission" date="2015-06" db="EMBL/GenBank/DDBJ databases">
        <title>Genome sequence of Mycobacterium kumamotonense strain Roo.</title>
        <authorList>
            <person name="Greninger A.L."/>
            <person name="Cunningham G."/>
            <person name="Miller S."/>
        </authorList>
    </citation>
    <scope>NUCLEOTIDE SEQUENCE [LARGE SCALE GENOMIC DNA]</scope>
    <source>
        <strain evidence="1 2">Roo</strain>
    </source>
</reference>
<dbReference type="AlphaFoldDB" id="A0A1B8SLC0"/>
<dbReference type="Proteomes" id="UP000092668">
    <property type="component" value="Unassembled WGS sequence"/>
</dbReference>
<dbReference type="EMBL" id="LFOE01000001">
    <property type="protein sequence ID" value="OBY33535.1"/>
    <property type="molecule type" value="Genomic_DNA"/>
</dbReference>